<accession>A0A8X6QC27</accession>
<protein>
    <submittedName>
        <fullName evidence="1">Laminin subunit alpha</fullName>
    </submittedName>
</protein>
<name>A0A8X6QC27_NEPPI</name>
<organism evidence="1 2">
    <name type="scientific">Nephila pilipes</name>
    <name type="common">Giant wood spider</name>
    <name type="synonym">Nephila maculata</name>
    <dbReference type="NCBI Taxonomy" id="299642"/>
    <lineage>
        <taxon>Eukaryota</taxon>
        <taxon>Metazoa</taxon>
        <taxon>Ecdysozoa</taxon>
        <taxon>Arthropoda</taxon>
        <taxon>Chelicerata</taxon>
        <taxon>Arachnida</taxon>
        <taxon>Araneae</taxon>
        <taxon>Araneomorphae</taxon>
        <taxon>Entelegynae</taxon>
        <taxon>Araneoidea</taxon>
        <taxon>Nephilidae</taxon>
        <taxon>Nephila</taxon>
    </lineage>
</organism>
<evidence type="ECO:0000313" key="2">
    <source>
        <dbReference type="Proteomes" id="UP000887013"/>
    </source>
</evidence>
<comment type="caution">
    <text evidence="1">The sequence shown here is derived from an EMBL/GenBank/DDBJ whole genome shotgun (WGS) entry which is preliminary data.</text>
</comment>
<keyword evidence="2" id="KW-1185">Reference proteome</keyword>
<dbReference type="EMBL" id="BMAW01078990">
    <property type="protein sequence ID" value="GFU13421.1"/>
    <property type="molecule type" value="Genomic_DNA"/>
</dbReference>
<sequence length="117" mass="12532">SLGVLAGLAANDSAAADATAKRAAEKIEDIVSKLPDDEIKAKEVPKEIEDTKQAIKAAHSYADRLSSIVPDTNALFDRASKKGSAMRIIGTDVSEKIAKLQQKVAIARTQANRVRYL</sequence>
<dbReference type="Proteomes" id="UP000887013">
    <property type="component" value="Unassembled WGS sequence"/>
</dbReference>
<dbReference type="AlphaFoldDB" id="A0A8X6QC27"/>
<gene>
    <name evidence="1" type="primary">LanA_10</name>
    <name evidence="1" type="ORF">NPIL_241201</name>
</gene>
<evidence type="ECO:0000313" key="1">
    <source>
        <dbReference type="EMBL" id="GFU13421.1"/>
    </source>
</evidence>
<reference evidence="1" key="1">
    <citation type="submission" date="2020-08" db="EMBL/GenBank/DDBJ databases">
        <title>Multicomponent nature underlies the extraordinary mechanical properties of spider dragline silk.</title>
        <authorList>
            <person name="Kono N."/>
            <person name="Nakamura H."/>
            <person name="Mori M."/>
            <person name="Yoshida Y."/>
            <person name="Ohtoshi R."/>
            <person name="Malay A.D."/>
            <person name="Moran D.A.P."/>
            <person name="Tomita M."/>
            <person name="Numata K."/>
            <person name="Arakawa K."/>
        </authorList>
    </citation>
    <scope>NUCLEOTIDE SEQUENCE</scope>
</reference>
<proteinExistence type="predicted"/>
<feature type="non-terminal residue" evidence="1">
    <location>
        <position position="1"/>
    </location>
</feature>